<proteinExistence type="predicted"/>
<comment type="caution">
    <text evidence="1">The sequence shown here is derived from an EMBL/GenBank/DDBJ whole genome shotgun (WGS) entry which is preliminary data.</text>
</comment>
<evidence type="ECO:0000313" key="2">
    <source>
        <dbReference type="Proteomes" id="UP000027432"/>
    </source>
</evidence>
<organism evidence="1 2">
    <name type="scientific">Thioclava pacifica DSM 10166</name>
    <dbReference type="NCBI Taxonomy" id="1353537"/>
    <lineage>
        <taxon>Bacteria</taxon>
        <taxon>Pseudomonadati</taxon>
        <taxon>Pseudomonadota</taxon>
        <taxon>Alphaproteobacteria</taxon>
        <taxon>Rhodobacterales</taxon>
        <taxon>Paracoccaceae</taxon>
        <taxon>Thioclava</taxon>
    </lineage>
</organism>
<keyword evidence="2" id="KW-1185">Reference proteome</keyword>
<dbReference type="Proteomes" id="UP000027432">
    <property type="component" value="Unassembled WGS sequence"/>
</dbReference>
<protein>
    <submittedName>
        <fullName evidence="1">Uncharacterized protein</fullName>
    </submittedName>
</protein>
<sequence>MNERHLSIYLDDWILEDVRAGRHNFFRRLIGAVEAAGWSVSLHETGPEARHEAPHKPGYALYRMEAPTHARALTCRRSYVGAFWHVEKMAERWDWPVAQATFAANSVDGEAAAQFFFAMRKRLYPGVKPSNDDNLAFIPLQGRLLDHRSFQAVSPVQMIEEVIARHDGPVVATLHPREHYDGAEINALEALNARFPRFRFQSGGSHELLPRCKFVATQNSALALEGFFLRKPAVLFGLSDFHHIAGSVPRDGIEAAFGKLRQTPPVARYLYWFLQLNALNAGRPEFEDRLRAQLWACGWPI</sequence>
<name>A0A074JFE0_9RHOB</name>
<dbReference type="AlphaFoldDB" id="A0A074JFE0"/>
<dbReference type="eggNOG" id="ENOG502Z912">
    <property type="taxonomic scope" value="Bacteria"/>
</dbReference>
<reference evidence="1 2" key="1">
    <citation type="submission" date="2013-07" db="EMBL/GenBank/DDBJ databases">
        <title>Thioclava pacifica DSM 10166 Genome Sequencing.</title>
        <authorList>
            <person name="Lai Q."/>
            <person name="Shao Z."/>
        </authorList>
    </citation>
    <scope>NUCLEOTIDE SEQUENCE [LARGE SCALE GENOMIC DNA]</scope>
    <source>
        <strain evidence="1 2">DSM 10166</strain>
    </source>
</reference>
<gene>
    <name evidence="1" type="ORF">TP2_05065</name>
</gene>
<dbReference type="STRING" id="1353537.TP2_05065"/>
<evidence type="ECO:0000313" key="1">
    <source>
        <dbReference type="EMBL" id="KEO54298.1"/>
    </source>
</evidence>
<accession>A0A074JFE0</accession>
<dbReference type="OrthoDB" id="6713140at2"/>
<dbReference type="EMBL" id="AUND01000012">
    <property type="protein sequence ID" value="KEO54298.1"/>
    <property type="molecule type" value="Genomic_DNA"/>
</dbReference>
<dbReference type="RefSeq" id="WP_038075441.1">
    <property type="nucleotide sequence ID" value="NZ_AUND01000012.1"/>
</dbReference>